<evidence type="ECO:0000256" key="1">
    <source>
        <dbReference type="ARBA" id="ARBA00006360"/>
    </source>
</evidence>
<organism evidence="14">
    <name type="scientific">Caldilineaceae bacterium SB0662_bin_9</name>
    <dbReference type="NCBI Taxonomy" id="2605258"/>
    <lineage>
        <taxon>Bacteria</taxon>
        <taxon>Bacillati</taxon>
        <taxon>Chloroflexota</taxon>
        <taxon>Caldilineae</taxon>
        <taxon>Caldilineales</taxon>
        <taxon>Caldilineaceae</taxon>
    </lineage>
</organism>
<dbReference type="PANTHER" id="PTHR11669:SF0">
    <property type="entry name" value="PROTEIN STICHEL-LIKE 2"/>
    <property type="match status" value="1"/>
</dbReference>
<dbReference type="Pfam" id="PF13177">
    <property type="entry name" value="DNA_pol3_delta2"/>
    <property type="match status" value="1"/>
</dbReference>
<keyword evidence="5" id="KW-0479">Metal-binding</keyword>
<dbReference type="InterPro" id="IPR001270">
    <property type="entry name" value="ClpA/B"/>
</dbReference>
<evidence type="ECO:0000256" key="5">
    <source>
        <dbReference type="ARBA" id="ARBA00022723"/>
    </source>
</evidence>
<dbReference type="SUPFAM" id="SSF52540">
    <property type="entry name" value="P-loop containing nucleoside triphosphate hydrolases"/>
    <property type="match status" value="1"/>
</dbReference>
<dbReference type="GO" id="GO:0005524">
    <property type="term" value="F:ATP binding"/>
    <property type="evidence" value="ECO:0007669"/>
    <property type="project" value="UniProtKB-KW"/>
</dbReference>
<comment type="catalytic activity">
    <reaction evidence="10 11">
        <text>DNA(n) + a 2'-deoxyribonucleoside 5'-triphosphate = DNA(n+1) + diphosphate</text>
        <dbReference type="Rhea" id="RHEA:22508"/>
        <dbReference type="Rhea" id="RHEA-COMP:17339"/>
        <dbReference type="Rhea" id="RHEA-COMP:17340"/>
        <dbReference type="ChEBI" id="CHEBI:33019"/>
        <dbReference type="ChEBI" id="CHEBI:61560"/>
        <dbReference type="ChEBI" id="CHEBI:173112"/>
        <dbReference type="EC" id="2.7.7.7"/>
    </reaction>
</comment>
<keyword evidence="8 11" id="KW-0067">ATP-binding</keyword>
<proteinExistence type="inferred from homology"/>
<evidence type="ECO:0000259" key="13">
    <source>
        <dbReference type="SMART" id="SM00382"/>
    </source>
</evidence>
<evidence type="ECO:0000313" key="14">
    <source>
        <dbReference type="EMBL" id="MYD89799.1"/>
    </source>
</evidence>
<comment type="subunit">
    <text evidence="11">DNA polymerase III contains a core (composed of alpha, epsilon and theta chains) that associates with a tau subunit. This core dimerizes to form the POLIII' complex. PolIII' associates with the gamma complex (composed of gamma, delta, delta', psi and chi chains) and with the beta chain to form the complete DNA polymerase III complex.</text>
</comment>
<protein>
    <recommendedName>
        <fullName evidence="11">DNA polymerase III subunit gamma/tau</fullName>
        <ecNumber evidence="11">2.7.7.7</ecNumber>
    </recommendedName>
</protein>
<dbReference type="SUPFAM" id="SSF48019">
    <property type="entry name" value="post-AAA+ oligomerization domain-like"/>
    <property type="match status" value="1"/>
</dbReference>
<comment type="similarity">
    <text evidence="1 11">Belongs to the DnaX/STICHEL family.</text>
</comment>
<dbReference type="FunFam" id="1.10.8.60:FF:000013">
    <property type="entry name" value="DNA polymerase III subunit gamma/tau"/>
    <property type="match status" value="1"/>
</dbReference>
<dbReference type="EMBL" id="VXPY01000036">
    <property type="protein sequence ID" value="MYD89799.1"/>
    <property type="molecule type" value="Genomic_DNA"/>
</dbReference>
<dbReference type="InterPro" id="IPR022754">
    <property type="entry name" value="DNA_pol_III_gamma-3"/>
</dbReference>
<dbReference type="Pfam" id="PF22608">
    <property type="entry name" value="DNAX_ATPase_lid"/>
    <property type="match status" value="1"/>
</dbReference>
<dbReference type="InterPro" id="IPR008921">
    <property type="entry name" value="DNA_pol3_clamp-load_cplx_C"/>
</dbReference>
<dbReference type="GO" id="GO:0003887">
    <property type="term" value="F:DNA-directed DNA polymerase activity"/>
    <property type="evidence" value="ECO:0007669"/>
    <property type="project" value="UniProtKB-KW"/>
</dbReference>
<accession>A0A6B1DQ08</accession>
<dbReference type="EC" id="2.7.7.7" evidence="11"/>
<dbReference type="Pfam" id="PF12169">
    <property type="entry name" value="DNA_pol3_gamma3"/>
    <property type="match status" value="1"/>
</dbReference>
<dbReference type="GO" id="GO:0006261">
    <property type="term" value="P:DNA-templated DNA replication"/>
    <property type="evidence" value="ECO:0007669"/>
    <property type="project" value="TreeGrafter"/>
</dbReference>
<evidence type="ECO:0000256" key="7">
    <source>
        <dbReference type="ARBA" id="ARBA00022833"/>
    </source>
</evidence>
<comment type="caution">
    <text evidence="14">The sequence shown here is derived from an EMBL/GenBank/DDBJ whole genome shotgun (WGS) entry which is preliminary data.</text>
</comment>
<feature type="compositionally biased region" description="Low complexity" evidence="12">
    <location>
        <begin position="387"/>
        <end position="418"/>
    </location>
</feature>
<evidence type="ECO:0000256" key="3">
    <source>
        <dbReference type="ARBA" id="ARBA00022695"/>
    </source>
</evidence>
<dbReference type="CDD" id="cd00009">
    <property type="entry name" value="AAA"/>
    <property type="match status" value="1"/>
</dbReference>
<dbReference type="PANTHER" id="PTHR11669">
    <property type="entry name" value="REPLICATION FACTOR C / DNA POLYMERASE III GAMMA-TAU SUBUNIT"/>
    <property type="match status" value="1"/>
</dbReference>
<dbReference type="Gene3D" id="1.10.8.60">
    <property type="match status" value="1"/>
</dbReference>
<evidence type="ECO:0000256" key="9">
    <source>
        <dbReference type="ARBA" id="ARBA00022932"/>
    </source>
</evidence>
<dbReference type="AlphaFoldDB" id="A0A6B1DQ08"/>
<evidence type="ECO:0000256" key="8">
    <source>
        <dbReference type="ARBA" id="ARBA00022840"/>
    </source>
</evidence>
<keyword evidence="7" id="KW-0862">Zinc</keyword>
<dbReference type="SMART" id="SM00382">
    <property type="entry name" value="AAA"/>
    <property type="match status" value="1"/>
</dbReference>
<dbReference type="GO" id="GO:0009360">
    <property type="term" value="C:DNA polymerase III complex"/>
    <property type="evidence" value="ECO:0007669"/>
    <property type="project" value="InterPro"/>
</dbReference>
<dbReference type="InterPro" id="IPR027417">
    <property type="entry name" value="P-loop_NTPase"/>
</dbReference>
<reference evidence="14" key="1">
    <citation type="submission" date="2019-09" db="EMBL/GenBank/DDBJ databases">
        <title>Characterisation of the sponge microbiome using genome-centric metagenomics.</title>
        <authorList>
            <person name="Engelberts J.P."/>
            <person name="Robbins S.J."/>
            <person name="De Goeij J.M."/>
            <person name="Aranda M."/>
            <person name="Bell S.C."/>
            <person name="Webster N.S."/>
        </authorList>
    </citation>
    <scope>NUCLEOTIDE SEQUENCE</scope>
    <source>
        <strain evidence="14">SB0662_bin_9</strain>
    </source>
</reference>
<gene>
    <name evidence="11 14" type="primary">dnaX</name>
    <name evidence="14" type="ORF">F4Y08_05590</name>
</gene>
<keyword evidence="2 11" id="KW-0808">Transferase</keyword>
<dbReference type="Gene3D" id="3.40.50.300">
    <property type="entry name" value="P-loop containing nucleotide triphosphate hydrolases"/>
    <property type="match status" value="1"/>
</dbReference>
<dbReference type="InterPro" id="IPR012763">
    <property type="entry name" value="DNA_pol_III_sug/sutau_N"/>
</dbReference>
<dbReference type="NCBIfam" id="TIGR02397">
    <property type="entry name" value="dnaX_nterm"/>
    <property type="match status" value="1"/>
</dbReference>
<dbReference type="InterPro" id="IPR050238">
    <property type="entry name" value="DNA_Rep/Repair_Clamp_Loader"/>
</dbReference>
<sequence length="585" mass="64579">MKATVVAQALYRKWRSRSFAELVGQPHIVRTLENALETGRVAQAYLFNGPRGTGKTSTARLLAKALCCVGEGDARPCGACPACRAIDDSSYLDLNEIDAASNNGVEDVRELRHQVQSAPTEGQVKIFIIDEVHMLSTSAFNALLKTLEEPPPHAYFMLATTEVHKIPATVISRCQRFDFRRIGSAEIEAHLATIAKEEGCDVEEAALSMIADSAQGGMRDAIGLLDQVVSFGHDTVSLELVQSMLGLSDIQAINAFIDSLVAGDKQQGLEVLESVVEQGRSLPEFLKQLVTQLRWVFRMQMDRTGSSLDEVSRDQAKVIRGWAERWPEAHTLHALSLFLDTLSRMGASQQPLGQTQHPQILIEIALVQAIDGPTKPMPLPAREAVPAQVPAPQPKRMAPAPTPAPRTNGARTQAAPARTDPDRARSGSRVPETERERKVLARMRKRWAEERIWELAKKHGSDRLRTALRHIKGLRVVDNCVYVLFASEADSNLARASEWFHEKMRDYTGDDTTLECQHGDDVMIRRPRIGWDGSEAPTAPDTGALSKSMLEELGAFMKDKIGATELDQQEVVALLARMQQSHNSE</sequence>
<feature type="compositionally biased region" description="Basic and acidic residues" evidence="12">
    <location>
        <begin position="419"/>
        <end position="437"/>
    </location>
</feature>
<dbReference type="InterPro" id="IPR003593">
    <property type="entry name" value="AAA+_ATPase"/>
</dbReference>
<evidence type="ECO:0000256" key="2">
    <source>
        <dbReference type="ARBA" id="ARBA00022679"/>
    </source>
</evidence>
<dbReference type="NCBIfam" id="NF004046">
    <property type="entry name" value="PRK05563.1"/>
    <property type="match status" value="1"/>
</dbReference>
<comment type="function">
    <text evidence="11">DNA polymerase III is a complex, multichain enzyme responsible for most of the replicative synthesis in bacteria. This DNA polymerase also exhibits 3' to 5' exonuclease activity.</text>
</comment>
<keyword evidence="9 11" id="KW-0239">DNA-directed DNA polymerase</keyword>
<feature type="region of interest" description="Disordered" evidence="12">
    <location>
        <begin position="387"/>
        <end position="437"/>
    </location>
</feature>
<dbReference type="Gene3D" id="1.20.272.10">
    <property type="match status" value="1"/>
</dbReference>
<dbReference type="FunFam" id="3.40.50.300:FF:000014">
    <property type="entry name" value="DNA polymerase III subunit gamma/tau"/>
    <property type="match status" value="1"/>
</dbReference>
<name>A0A6B1DQ08_9CHLR</name>
<dbReference type="CDD" id="cd18137">
    <property type="entry name" value="HLD_clamp_pol_III_gamma_tau"/>
    <property type="match status" value="1"/>
</dbReference>
<keyword evidence="4 11" id="KW-0235">DNA replication</keyword>
<keyword evidence="3 11" id="KW-0548">Nucleotidyltransferase</keyword>
<evidence type="ECO:0000256" key="6">
    <source>
        <dbReference type="ARBA" id="ARBA00022741"/>
    </source>
</evidence>
<dbReference type="InterPro" id="IPR045085">
    <property type="entry name" value="HLD_clamp_pol_III_gamma_tau"/>
</dbReference>
<evidence type="ECO:0000256" key="4">
    <source>
        <dbReference type="ARBA" id="ARBA00022705"/>
    </source>
</evidence>
<evidence type="ECO:0000256" key="11">
    <source>
        <dbReference type="RuleBase" id="RU364063"/>
    </source>
</evidence>
<evidence type="ECO:0000256" key="12">
    <source>
        <dbReference type="SAM" id="MobiDB-lite"/>
    </source>
</evidence>
<keyword evidence="6 11" id="KW-0547">Nucleotide-binding</keyword>
<feature type="domain" description="AAA+ ATPase" evidence="13">
    <location>
        <begin position="41"/>
        <end position="183"/>
    </location>
</feature>
<evidence type="ECO:0000256" key="10">
    <source>
        <dbReference type="ARBA" id="ARBA00049244"/>
    </source>
</evidence>
<dbReference type="GO" id="GO:0046872">
    <property type="term" value="F:metal ion binding"/>
    <property type="evidence" value="ECO:0007669"/>
    <property type="project" value="UniProtKB-KW"/>
</dbReference>
<dbReference type="PRINTS" id="PR00300">
    <property type="entry name" value="CLPPROTEASEA"/>
</dbReference>
<dbReference type="GO" id="GO:0003677">
    <property type="term" value="F:DNA binding"/>
    <property type="evidence" value="ECO:0007669"/>
    <property type="project" value="InterPro"/>
</dbReference>